<proteinExistence type="predicted"/>
<dbReference type="Proteomes" id="UP000075809">
    <property type="component" value="Unassembled WGS sequence"/>
</dbReference>
<evidence type="ECO:0000313" key="1">
    <source>
        <dbReference type="EMBL" id="KYQ48890.1"/>
    </source>
</evidence>
<sequence>MAELSDSAQRPLISHFLIKSSSTANEHLSVLSSFYFNPIYCSQSGSGNHRFFTGLIISLVPCPGDTRYWISFRSPENSFNGMCIFDNFEIMS</sequence>
<gene>
    <name evidence="1" type="ORF">ALC60_11944</name>
</gene>
<dbReference type="AlphaFoldDB" id="A0A151WM39"/>
<evidence type="ECO:0000313" key="2">
    <source>
        <dbReference type="Proteomes" id="UP000075809"/>
    </source>
</evidence>
<keyword evidence="2" id="KW-1185">Reference proteome</keyword>
<protein>
    <submittedName>
        <fullName evidence="1">Uncharacterized protein</fullName>
    </submittedName>
</protein>
<organism evidence="1 2">
    <name type="scientific">Mycetomoellerius zeteki</name>
    <dbReference type="NCBI Taxonomy" id="64791"/>
    <lineage>
        <taxon>Eukaryota</taxon>
        <taxon>Metazoa</taxon>
        <taxon>Ecdysozoa</taxon>
        <taxon>Arthropoda</taxon>
        <taxon>Hexapoda</taxon>
        <taxon>Insecta</taxon>
        <taxon>Pterygota</taxon>
        <taxon>Neoptera</taxon>
        <taxon>Endopterygota</taxon>
        <taxon>Hymenoptera</taxon>
        <taxon>Apocrita</taxon>
        <taxon>Aculeata</taxon>
        <taxon>Formicoidea</taxon>
        <taxon>Formicidae</taxon>
        <taxon>Myrmicinae</taxon>
        <taxon>Mycetomoellerius</taxon>
    </lineage>
</organism>
<name>A0A151WM39_9HYME</name>
<accession>A0A151WM39</accession>
<reference evidence="1 2" key="1">
    <citation type="submission" date="2015-09" db="EMBL/GenBank/DDBJ databases">
        <title>Trachymyrmex zeteki WGS genome.</title>
        <authorList>
            <person name="Nygaard S."/>
            <person name="Hu H."/>
            <person name="Boomsma J."/>
            <person name="Zhang G."/>
        </authorList>
    </citation>
    <scope>NUCLEOTIDE SEQUENCE [LARGE SCALE GENOMIC DNA]</scope>
    <source>
        <strain evidence="1">Tzet28-1</strain>
        <tissue evidence="1">Whole body</tissue>
    </source>
</reference>
<dbReference type="EMBL" id="KQ982944">
    <property type="protein sequence ID" value="KYQ48890.1"/>
    <property type="molecule type" value="Genomic_DNA"/>
</dbReference>